<dbReference type="InterPro" id="IPR040079">
    <property type="entry name" value="Glutathione_S-Trfase"/>
</dbReference>
<evidence type="ECO:0000259" key="3">
    <source>
        <dbReference type="PROSITE" id="PS50405"/>
    </source>
</evidence>
<feature type="domain" description="GST N-terminal" evidence="2">
    <location>
        <begin position="5"/>
        <end position="86"/>
    </location>
</feature>
<dbReference type="SUPFAM" id="SSF52833">
    <property type="entry name" value="Thioredoxin-like"/>
    <property type="match status" value="1"/>
</dbReference>
<dbReference type="Pfam" id="PF13417">
    <property type="entry name" value="GST_N_3"/>
    <property type="match status" value="1"/>
</dbReference>
<dbReference type="InterPro" id="IPR004045">
    <property type="entry name" value="Glutathione_S-Trfase_N"/>
</dbReference>
<keyword evidence="5" id="KW-1185">Reference proteome</keyword>
<accession>A0AAN8EK80</accession>
<protein>
    <submittedName>
        <fullName evidence="4">Glutathione S- transferase, nitrogen catabolite repression regulator</fullName>
        <ecNumber evidence="4">2.5.1.18</ecNumber>
    </submittedName>
</protein>
<comment type="similarity">
    <text evidence="1">Belongs to the GST superfamily.</text>
</comment>
<dbReference type="PROSITE" id="PS50405">
    <property type="entry name" value="GST_CTER"/>
    <property type="match status" value="1"/>
</dbReference>
<dbReference type="Proteomes" id="UP001316803">
    <property type="component" value="Unassembled WGS sequence"/>
</dbReference>
<feature type="domain" description="GST C-terminal" evidence="3">
    <location>
        <begin position="93"/>
        <end position="229"/>
    </location>
</feature>
<sequence length="229" mass="26047">MSANIKPIKVYGQHGPNPPKVAMIVKELDIPHEIVPIPISDVKKPEYVAVNPNGRVPAIEDPNFNITIWESGAIIDYLLERYDTEHRLSFPAGTPEYYLAKQWLYFQVSGQGPYFGQAAWFKKFHPEKVPSALERYSKEVDRVSGVLEAQLARQETEHSGKAGFDGPWLVGNKLSYVDLAFLPWQKLITAFVEKDLYDEDKYPHLKGWLGKMVAREKVKDVLKAAGFQF</sequence>
<dbReference type="SFLD" id="SFLDS00019">
    <property type="entry name" value="Glutathione_Transferase_(cytos"/>
    <property type="match status" value="1"/>
</dbReference>
<comment type="caution">
    <text evidence="4">The sequence shown here is derived from an EMBL/GenBank/DDBJ whole genome shotgun (WGS) entry which is preliminary data.</text>
</comment>
<dbReference type="InterPro" id="IPR036249">
    <property type="entry name" value="Thioredoxin-like_sf"/>
</dbReference>
<dbReference type="InterPro" id="IPR004046">
    <property type="entry name" value="GST_C"/>
</dbReference>
<dbReference type="PANTHER" id="PTHR44051">
    <property type="entry name" value="GLUTATHIONE S-TRANSFERASE-RELATED"/>
    <property type="match status" value="1"/>
</dbReference>
<dbReference type="InterPro" id="IPR010987">
    <property type="entry name" value="Glutathione-S-Trfase_C-like"/>
</dbReference>
<dbReference type="Gene3D" id="3.40.30.10">
    <property type="entry name" value="Glutaredoxin"/>
    <property type="match status" value="1"/>
</dbReference>
<dbReference type="SUPFAM" id="SSF47616">
    <property type="entry name" value="GST C-terminal domain-like"/>
    <property type="match status" value="1"/>
</dbReference>
<dbReference type="PROSITE" id="PS50404">
    <property type="entry name" value="GST_NTER"/>
    <property type="match status" value="1"/>
</dbReference>
<dbReference type="InterPro" id="IPR036282">
    <property type="entry name" value="Glutathione-S-Trfase_C_sf"/>
</dbReference>
<dbReference type="Gene3D" id="1.20.1050.10">
    <property type="match status" value="1"/>
</dbReference>
<dbReference type="CDD" id="cd03048">
    <property type="entry name" value="GST_N_Ure2p_like"/>
    <property type="match status" value="1"/>
</dbReference>
<evidence type="ECO:0000313" key="5">
    <source>
        <dbReference type="Proteomes" id="UP001316803"/>
    </source>
</evidence>
<keyword evidence="4" id="KW-0808">Transferase</keyword>
<reference evidence="4 5" key="1">
    <citation type="submission" date="2022-12" db="EMBL/GenBank/DDBJ databases">
        <title>Genomic features and morphological characterization of a novel Knufia sp. strain isolated from spacecraft assembly facility.</title>
        <authorList>
            <person name="Teixeira M."/>
            <person name="Chander A.M."/>
            <person name="Stajich J.E."/>
            <person name="Venkateswaran K."/>
        </authorList>
    </citation>
    <scope>NUCLEOTIDE SEQUENCE [LARGE SCALE GENOMIC DNA]</scope>
    <source>
        <strain evidence="4 5">FJI-L2-BK-P2</strain>
    </source>
</reference>
<proteinExistence type="inferred from homology"/>
<dbReference type="GO" id="GO:0004364">
    <property type="term" value="F:glutathione transferase activity"/>
    <property type="evidence" value="ECO:0007669"/>
    <property type="project" value="UniProtKB-EC"/>
</dbReference>
<dbReference type="EC" id="2.5.1.18" evidence="4"/>
<dbReference type="AlphaFoldDB" id="A0AAN8EK80"/>
<evidence type="ECO:0000256" key="1">
    <source>
        <dbReference type="ARBA" id="ARBA00007409"/>
    </source>
</evidence>
<dbReference type="PANTHER" id="PTHR44051:SF23">
    <property type="entry name" value="GLUTATHIONE S-TRANSFERASE-LIKE PROTEIN TPCF"/>
    <property type="match status" value="1"/>
</dbReference>
<name>A0AAN8EK80_9EURO</name>
<evidence type="ECO:0000313" key="4">
    <source>
        <dbReference type="EMBL" id="KAK5953333.1"/>
    </source>
</evidence>
<gene>
    <name evidence="4" type="primary">URE2_1</name>
    <name evidence="4" type="ORF">OHC33_005901</name>
</gene>
<organism evidence="4 5">
    <name type="scientific">Knufia fluminis</name>
    <dbReference type="NCBI Taxonomy" id="191047"/>
    <lineage>
        <taxon>Eukaryota</taxon>
        <taxon>Fungi</taxon>
        <taxon>Dikarya</taxon>
        <taxon>Ascomycota</taxon>
        <taxon>Pezizomycotina</taxon>
        <taxon>Eurotiomycetes</taxon>
        <taxon>Chaetothyriomycetidae</taxon>
        <taxon>Chaetothyriales</taxon>
        <taxon>Trichomeriaceae</taxon>
        <taxon>Knufia</taxon>
    </lineage>
</organism>
<dbReference type="Pfam" id="PF00043">
    <property type="entry name" value="GST_C"/>
    <property type="match status" value="1"/>
</dbReference>
<dbReference type="SFLD" id="SFLDG00358">
    <property type="entry name" value="Main_(cytGST)"/>
    <property type="match status" value="1"/>
</dbReference>
<dbReference type="EMBL" id="JAKLMC020000012">
    <property type="protein sequence ID" value="KAK5953333.1"/>
    <property type="molecule type" value="Genomic_DNA"/>
</dbReference>
<evidence type="ECO:0000259" key="2">
    <source>
        <dbReference type="PROSITE" id="PS50404"/>
    </source>
</evidence>